<dbReference type="AlphaFoldDB" id="A0A371JRT0"/>
<evidence type="ECO:0000313" key="3">
    <source>
        <dbReference type="Proteomes" id="UP000261828"/>
    </source>
</evidence>
<proteinExistence type="predicted"/>
<gene>
    <name evidence="2" type="ORF">DX873_12845</name>
</gene>
<comment type="caution">
    <text evidence="2">The sequence shown here is derived from an EMBL/GenBank/DDBJ whole genome shotgun (WGS) entry which is preliminary data.</text>
</comment>
<organism evidence="2 3">
    <name type="scientific">Flagellimonas nanhaiensis</name>
    <dbReference type="NCBI Taxonomy" id="2292706"/>
    <lineage>
        <taxon>Bacteria</taxon>
        <taxon>Pseudomonadati</taxon>
        <taxon>Bacteroidota</taxon>
        <taxon>Flavobacteriia</taxon>
        <taxon>Flavobacteriales</taxon>
        <taxon>Flavobacteriaceae</taxon>
        <taxon>Flagellimonas</taxon>
    </lineage>
</organism>
<dbReference type="Proteomes" id="UP000261828">
    <property type="component" value="Unassembled WGS sequence"/>
</dbReference>
<accession>A0A371JRT0</accession>
<sequence length="401" mass="46617">MQLIVGSQNVNAQFFKKLKQQAQEKVLKKTDEILSANEDAGKNPQNEPSAENNKGSQPEASKKNNTKKQTNSYTDTAILVYKSPDPAFKDIAVQKFKDLPRFGSCDFYMMPDNPKRPELTPEAGEKRRKMELGYSGFLKLARIHTLKDHFKVMDRTALTPQNRNLVEEEVKSRLAQKTLLEFAFMIGTEELKKEYFLNDWSGTGKSPFVQKWGGHQSDDFTEHEKYVSFVEKYLDKILKWSEDFFSNGTESFYLVQTFKFQGQYDFDKNGFWITLPTNRRNTYGMDYSSTNNNYFFEFSPKTPYGQQVLNKTNQAKYVNGLVLFKVSPEKAEALLNNKTKNLQMVSKVQTVFQGFEEANPTLYSPKYTYHFLDSEIELYEDLQLTKRIGEINLERLTYKEQ</sequence>
<protein>
    <submittedName>
        <fullName evidence="2">Uncharacterized protein</fullName>
    </submittedName>
</protein>
<name>A0A371JRT0_9FLAO</name>
<feature type="region of interest" description="Disordered" evidence="1">
    <location>
        <begin position="33"/>
        <end position="70"/>
    </location>
</feature>
<feature type="compositionally biased region" description="Polar residues" evidence="1">
    <location>
        <begin position="43"/>
        <end position="59"/>
    </location>
</feature>
<keyword evidence="3" id="KW-1185">Reference proteome</keyword>
<evidence type="ECO:0000313" key="2">
    <source>
        <dbReference type="EMBL" id="RDY60207.1"/>
    </source>
</evidence>
<dbReference type="EMBL" id="QTJX01000002">
    <property type="protein sequence ID" value="RDY60207.1"/>
    <property type="molecule type" value="Genomic_DNA"/>
</dbReference>
<evidence type="ECO:0000256" key="1">
    <source>
        <dbReference type="SAM" id="MobiDB-lite"/>
    </source>
</evidence>
<reference evidence="2 3" key="1">
    <citation type="submission" date="2018-08" db="EMBL/GenBank/DDBJ databases">
        <title>Muricauda nanhaiensis sp. nov., isolated from seawater of the South China Sea.</title>
        <authorList>
            <person name="Dang Y."/>
        </authorList>
    </citation>
    <scope>NUCLEOTIDE SEQUENCE [LARGE SCALE GENOMIC DNA]</scope>
    <source>
        <strain evidence="2 3">SM1704</strain>
    </source>
</reference>